<reference evidence="3" key="1">
    <citation type="submission" date="2016-11" db="EMBL/GenBank/DDBJ databases">
        <authorList>
            <person name="Varghese N."/>
            <person name="Submissions S."/>
        </authorList>
    </citation>
    <scope>NUCLEOTIDE SEQUENCE [LARGE SCALE GENOMIC DNA]</scope>
    <source>
        <strain evidence="3">DSM 26349</strain>
    </source>
</reference>
<proteinExistence type="predicted"/>
<sequence length="152" mass="18237">MPYICTMSKYKKLSHVVYKCDYHIVWVPKYRLRILKGAIKELVEQDIRMLCEWKSCEVEELNVQEDHIHLLVSVPPKVSISKLMGTLKGKIAIKLFKSYPKLKKKPYWGNHFWARGYFVSTVGLDEEMIKKYVKYQEKEEKRVEDQQQKFDF</sequence>
<organism evidence="2 3">
    <name type="scientific">Aequorivita viscosa</name>
    <dbReference type="NCBI Taxonomy" id="797419"/>
    <lineage>
        <taxon>Bacteria</taxon>
        <taxon>Pseudomonadati</taxon>
        <taxon>Bacteroidota</taxon>
        <taxon>Flavobacteriia</taxon>
        <taxon>Flavobacteriales</taxon>
        <taxon>Flavobacteriaceae</taxon>
        <taxon>Aequorivita</taxon>
    </lineage>
</organism>
<gene>
    <name evidence="2" type="ORF">SAMN04487908_1507</name>
</gene>
<dbReference type="PANTHER" id="PTHR33360:SF2">
    <property type="entry name" value="TRANSPOSASE FOR INSERTION SEQUENCE ELEMENT IS200"/>
    <property type="match status" value="1"/>
</dbReference>
<dbReference type="EMBL" id="FQYV01000050">
    <property type="protein sequence ID" value="SHK08071.1"/>
    <property type="molecule type" value="Genomic_DNA"/>
</dbReference>
<evidence type="ECO:0000259" key="1">
    <source>
        <dbReference type="SMART" id="SM01321"/>
    </source>
</evidence>
<dbReference type="Gene3D" id="3.30.70.1290">
    <property type="entry name" value="Transposase IS200-like"/>
    <property type="match status" value="1"/>
</dbReference>
<evidence type="ECO:0000313" key="3">
    <source>
        <dbReference type="Proteomes" id="UP000184172"/>
    </source>
</evidence>
<feature type="domain" description="Transposase IS200-like" evidence="1">
    <location>
        <begin position="17"/>
        <end position="136"/>
    </location>
</feature>
<dbReference type="NCBIfam" id="NF033573">
    <property type="entry name" value="transpos_IS200"/>
    <property type="match status" value="1"/>
</dbReference>
<dbReference type="InterPro" id="IPR036515">
    <property type="entry name" value="Transposase_17_sf"/>
</dbReference>
<accession>A0A1M6PJD7</accession>
<dbReference type="InterPro" id="IPR002686">
    <property type="entry name" value="Transposase_17"/>
</dbReference>
<protein>
    <submittedName>
        <fullName evidence="2">Putative transposase</fullName>
    </submittedName>
</protein>
<name>A0A1M6PJD7_9FLAO</name>
<dbReference type="SUPFAM" id="SSF143422">
    <property type="entry name" value="Transposase IS200-like"/>
    <property type="match status" value="1"/>
</dbReference>
<dbReference type="GO" id="GO:0006313">
    <property type="term" value="P:DNA transposition"/>
    <property type="evidence" value="ECO:0007669"/>
    <property type="project" value="InterPro"/>
</dbReference>
<evidence type="ECO:0000313" key="2">
    <source>
        <dbReference type="EMBL" id="SHK08071.1"/>
    </source>
</evidence>
<dbReference type="GO" id="GO:0003677">
    <property type="term" value="F:DNA binding"/>
    <property type="evidence" value="ECO:0007669"/>
    <property type="project" value="InterPro"/>
</dbReference>
<dbReference type="Pfam" id="PF01797">
    <property type="entry name" value="Y1_Tnp"/>
    <property type="match status" value="1"/>
</dbReference>
<dbReference type="AlphaFoldDB" id="A0A1M6PJD7"/>
<dbReference type="GO" id="GO:0004803">
    <property type="term" value="F:transposase activity"/>
    <property type="evidence" value="ECO:0007669"/>
    <property type="project" value="InterPro"/>
</dbReference>
<dbReference type="Proteomes" id="UP000184172">
    <property type="component" value="Unassembled WGS sequence"/>
</dbReference>
<dbReference type="SMART" id="SM01321">
    <property type="entry name" value="Y1_Tnp"/>
    <property type="match status" value="1"/>
</dbReference>
<keyword evidence="3" id="KW-1185">Reference proteome</keyword>
<dbReference type="PANTHER" id="PTHR33360">
    <property type="entry name" value="TRANSPOSASE FOR INSERTION SEQUENCE ELEMENT IS200"/>
    <property type="match status" value="1"/>
</dbReference>